<organism evidence="1 2">
    <name type="scientific">Sphingopyxis macrogoltabida</name>
    <name type="common">Sphingomonas macrogoltabidus</name>
    <dbReference type="NCBI Taxonomy" id="33050"/>
    <lineage>
        <taxon>Bacteria</taxon>
        <taxon>Pseudomonadati</taxon>
        <taxon>Pseudomonadota</taxon>
        <taxon>Alphaproteobacteria</taxon>
        <taxon>Sphingomonadales</taxon>
        <taxon>Sphingomonadaceae</taxon>
        <taxon>Sphingopyxis</taxon>
    </lineage>
</organism>
<sequence>MPATYHRLAITYANLVPMGRRLIVDWLCAVIWEYDGIIVDARGHRIDPRAFEPDEVLRTENDGSLRWLSDFLKFAERPPYQAAHDKVIPRLELLYLAIAIQYPSVAKRIFA</sequence>
<dbReference type="Proteomes" id="UP000248597">
    <property type="component" value="Unassembled WGS sequence"/>
</dbReference>
<dbReference type="EMBL" id="QFPJ01000047">
    <property type="protein sequence ID" value="PZQ20760.1"/>
    <property type="molecule type" value="Genomic_DNA"/>
</dbReference>
<evidence type="ECO:0000313" key="1">
    <source>
        <dbReference type="EMBL" id="PZQ20760.1"/>
    </source>
</evidence>
<accession>A0A2W5N3U8</accession>
<comment type="caution">
    <text evidence="1">The sequence shown here is derived from an EMBL/GenBank/DDBJ whole genome shotgun (WGS) entry which is preliminary data.</text>
</comment>
<protein>
    <submittedName>
        <fullName evidence="1">Uncharacterized protein</fullName>
    </submittedName>
</protein>
<reference evidence="1 2" key="1">
    <citation type="submission" date="2017-08" db="EMBL/GenBank/DDBJ databases">
        <title>Infants hospitalized years apart are colonized by the same room-sourced microbial strains.</title>
        <authorList>
            <person name="Brooks B."/>
            <person name="Olm M.R."/>
            <person name="Firek B.A."/>
            <person name="Baker R."/>
            <person name="Thomas B.C."/>
            <person name="Morowitz M.J."/>
            <person name="Banfield J.F."/>
        </authorList>
    </citation>
    <scope>NUCLEOTIDE SEQUENCE [LARGE SCALE GENOMIC DNA]</scope>
    <source>
        <strain evidence="1">S2_005_003_R2_47</strain>
    </source>
</reference>
<dbReference type="AlphaFoldDB" id="A0A2W5N3U8"/>
<evidence type="ECO:0000313" key="2">
    <source>
        <dbReference type="Proteomes" id="UP000248597"/>
    </source>
</evidence>
<gene>
    <name evidence="1" type="ORF">DI569_14340</name>
</gene>
<name>A0A2W5N3U8_SPHMC</name>
<proteinExistence type="predicted"/>